<dbReference type="GO" id="GO:0005634">
    <property type="term" value="C:nucleus"/>
    <property type="evidence" value="ECO:0007669"/>
    <property type="project" value="TreeGrafter"/>
</dbReference>
<evidence type="ECO:0000256" key="7">
    <source>
        <dbReference type="SAM" id="MobiDB-lite"/>
    </source>
</evidence>
<keyword evidence="4 5" id="KW-0949">S-adenosyl-L-methionine</keyword>
<dbReference type="NCBIfam" id="TIGR00675">
    <property type="entry name" value="dcm"/>
    <property type="match status" value="1"/>
</dbReference>
<evidence type="ECO:0000256" key="3">
    <source>
        <dbReference type="ARBA" id="ARBA00022679"/>
    </source>
</evidence>
<comment type="similarity">
    <text evidence="5 6">Belongs to the class I-like SAM-binding methyltransferase superfamily. C5-methyltransferase family.</text>
</comment>
<dbReference type="GO" id="GO:0003677">
    <property type="term" value="F:DNA binding"/>
    <property type="evidence" value="ECO:0007669"/>
    <property type="project" value="TreeGrafter"/>
</dbReference>
<dbReference type="Pfam" id="PF00145">
    <property type="entry name" value="DNA_methylase"/>
    <property type="match status" value="1"/>
</dbReference>
<dbReference type="PANTHER" id="PTHR10629">
    <property type="entry name" value="CYTOSINE-SPECIFIC METHYLTRANSFERASE"/>
    <property type="match status" value="1"/>
</dbReference>
<protein>
    <recommendedName>
        <fullName evidence="1">DNA (cytosine-5-)-methyltransferase</fullName>
        <ecNumber evidence="1">2.1.1.37</ecNumber>
    </recommendedName>
</protein>
<organism evidence="8">
    <name type="scientific">Trypanosoma congolense (strain IL3000)</name>
    <dbReference type="NCBI Taxonomy" id="1068625"/>
    <lineage>
        <taxon>Eukaryota</taxon>
        <taxon>Discoba</taxon>
        <taxon>Euglenozoa</taxon>
        <taxon>Kinetoplastea</taxon>
        <taxon>Metakinetoplastina</taxon>
        <taxon>Trypanosomatida</taxon>
        <taxon>Trypanosomatidae</taxon>
        <taxon>Trypanosoma</taxon>
        <taxon>Nannomonas</taxon>
    </lineage>
</organism>
<dbReference type="VEuPathDB" id="TriTrypDB:TcIL3000_3_570"/>
<feature type="region of interest" description="Disordered" evidence="7">
    <location>
        <begin position="284"/>
        <end position="304"/>
    </location>
</feature>
<dbReference type="PRINTS" id="PR00105">
    <property type="entry name" value="C5METTRFRASE"/>
</dbReference>
<evidence type="ECO:0000256" key="4">
    <source>
        <dbReference type="ARBA" id="ARBA00022691"/>
    </source>
</evidence>
<feature type="compositionally biased region" description="Basic and acidic residues" evidence="7">
    <location>
        <begin position="284"/>
        <end position="298"/>
    </location>
</feature>
<dbReference type="PANTHER" id="PTHR10629:SF52">
    <property type="entry name" value="DNA (CYTOSINE-5)-METHYLTRANSFERASE 1"/>
    <property type="match status" value="1"/>
</dbReference>
<evidence type="ECO:0000313" key="8">
    <source>
        <dbReference type="EMBL" id="CCC89637.1"/>
    </source>
</evidence>
<keyword evidence="2 5" id="KW-0489">Methyltransferase</keyword>
<evidence type="ECO:0000256" key="2">
    <source>
        <dbReference type="ARBA" id="ARBA00022603"/>
    </source>
</evidence>
<name>G0UJT3_TRYCI</name>
<dbReference type="AlphaFoldDB" id="G0UJT3"/>
<gene>
    <name evidence="8" type="ORF">TCIL3000_3_570</name>
</gene>
<dbReference type="GO" id="GO:0044027">
    <property type="term" value="P:negative regulation of gene expression via chromosomal CpG island methylation"/>
    <property type="evidence" value="ECO:0007669"/>
    <property type="project" value="TreeGrafter"/>
</dbReference>
<evidence type="ECO:0000256" key="6">
    <source>
        <dbReference type="RuleBase" id="RU000416"/>
    </source>
</evidence>
<dbReference type="SUPFAM" id="SSF53335">
    <property type="entry name" value="S-adenosyl-L-methionine-dependent methyltransferases"/>
    <property type="match status" value="1"/>
</dbReference>
<evidence type="ECO:0000256" key="5">
    <source>
        <dbReference type="PROSITE-ProRule" id="PRU01016"/>
    </source>
</evidence>
<sequence length="623" mass="68642">MVCGGLEPRYVGGSCCAACIVLRKQHIATVVCRLRQAKILRKGRNVTPFNAGLYHVAPLKADGENYVGVSGPAAAIPAVGLRCWSLSPKPDEGAVTLHAADNCVLSREKLIAWTLSNDDAFAWEALQIQEWCYAVHFVGGLSEGLLEELLTCTVSGDCGVDEYAVKCVVPQLLVYSEACCDVGDLPHAIYQLRAETLRLRQLEKSCNGDDATARHGVKASQKSCSYDRRGKEAFPSFTFSELFAGIGMFRIGMERIGGRCVFAVECAPHACNIYRRNHNKPLERSEGVRDERMPREVSLEPPPPLVGDITAIPSSYFPPHDVLTAGFPCQSFAKAGPGTGLSDTKGELFYEVVRVIRSTMPKGFLLENVENLLFLTDSGCVGSCEGSQQLLAILDALRRPSTNSSRTLSYVVDYRVIDGALVTPQRRRRVYFVGVRGDLPRANKEHLSASLDAAVEELKRYREAHPDAAHCVRDILDNTCGYEVSGKCAQPLESLRLSESQWAAVQRSETYRRCPAWRVADLDGVARTLMGSYRNSYQLYSEFVPVSEGTPPFRFYSIYECARLQGIPRWFSFGETPQRLDKSNDGYCAVNVPVGAVYKLIGNAVNPIVIEHVGRALLKHVID</sequence>
<reference evidence="8" key="1">
    <citation type="journal article" date="2012" name="Proc. Natl. Acad. Sci. U.S.A.">
        <title>Antigenic diversity is generated by distinct evolutionary mechanisms in African trypanosome species.</title>
        <authorList>
            <person name="Jackson A.P."/>
            <person name="Berry A."/>
            <person name="Aslett M."/>
            <person name="Allison H.C."/>
            <person name="Burton P."/>
            <person name="Vavrova-Anderson J."/>
            <person name="Brown R."/>
            <person name="Browne H."/>
            <person name="Corton N."/>
            <person name="Hauser H."/>
            <person name="Gamble J."/>
            <person name="Gilderthorp R."/>
            <person name="Marcello L."/>
            <person name="McQuillan J."/>
            <person name="Otto T.D."/>
            <person name="Quail M.A."/>
            <person name="Sanders M.J."/>
            <person name="van Tonder A."/>
            <person name="Ginger M.L."/>
            <person name="Field M.C."/>
            <person name="Barry J.D."/>
            <person name="Hertz-Fowler C."/>
            <person name="Berriman M."/>
        </authorList>
    </citation>
    <scope>NUCLEOTIDE SEQUENCE</scope>
    <source>
        <strain evidence="8">IL3000</strain>
    </source>
</reference>
<dbReference type="GO" id="GO:0032259">
    <property type="term" value="P:methylation"/>
    <property type="evidence" value="ECO:0007669"/>
    <property type="project" value="UniProtKB-KW"/>
</dbReference>
<keyword evidence="3 5" id="KW-0808">Transferase</keyword>
<dbReference type="Gene3D" id="3.40.50.150">
    <property type="entry name" value="Vaccinia Virus protein VP39"/>
    <property type="match status" value="1"/>
</dbReference>
<accession>G0UJT3</accession>
<evidence type="ECO:0000256" key="1">
    <source>
        <dbReference type="ARBA" id="ARBA00011975"/>
    </source>
</evidence>
<dbReference type="PROSITE" id="PS51679">
    <property type="entry name" value="SAM_MT_C5"/>
    <property type="match status" value="1"/>
</dbReference>
<proteinExistence type="inferred from homology"/>
<dbReference type="InterPro" id="IPR050390">
    <property type="entry name" value="C5-Methyltransferase"/>
</dbReference>
<dbReference type="EC" id="2.1.1.37" evidence="1"/>
<dbReference type="Gene3D" id="3.90.120.10">
    <property type="entry name" value="DNA Methylase, subunit A, domain 2"/>
    <property type="match status" value="1"/>
</dbReference>
<dbReference type="EMBL" id="HE575316">
    <property type="protein sequence ID" value="CCC89637.1"/>
    <property type="molecule type" value="Genomic_DNA"/>
</dbReference>
<feature type="active site" evidence="5">
    <location>
        <position position="329"/>
    </location>
</feature>
<dbReference type="InterPro" id="IPR029063">
    <property type="entry name" value="SAM-dependent_MTases_sf"/>
</dbReference>
<dbReference type="PROSITE" id="PS00095">
    <property type="entry name" value="C5_MTASE_2"/>
    <property type="match status" value="1"/>
</dbReference>
<dbReference type="InterPro" id="IPR031303">
    <property type="entry name" value="C5_meth_CS"/>
</dbReference>
<dbReference type="InterPro" id="IPR001525">
    <property type="entry name" value="C5_MeTfrase"/>
</dbReference>
<dbReference type="GO" id="GO:0003886">
    <property type="term" value="F:DNA (cytosine-5-)-methyltransferase activity"/>
    <property type="evidence" value="ECO:0007669"/>
    <property type="project" value="UniProtKB-EC"/>
</dbReference>